<evidence type="ECO:0008006" key="2">
    <source>
        <dbReference type="Google" id="ProtNLM"/>
    </source>
</evidence>
<organism evidence="1">
    <name type="scientific">hydrothermal vent metagenome</name>
    <dbReference type="NCBI Taxonomy" id="652676"/>
    <lineage>
        <taxon>unclassified sequences</taxon>
        <taxon>metagenomes</taxon>
        <taxon>ecological metagenomes</taxon>
    </lineage>
</organism>
<dbReference type="PANTHER" id="PTHR35866:SF1">
    <property type="entry name" value="YKGJ FAMILY CYSTEINE CLUSTER PROTEIN"/>
    <property type="match status" value="1"/>
</dbReference>
<proteinExistence type="predicted"/>
<name>A0A3B1AAI0_9ZZZZ</name>
<dbReference type="Pfam" id="PF03692">
    <property type="entry name" value="CxxCxxCC"/>
    <property type="match status" value="1"/>
</dbReference>
<protein>
    <recommendedName>
        <fullName evidence="2">YkgJ family cysteine cluster protein</fullName>
    </recommendedName>
</protein>
<reference evidence="1" key="1">
    <citation type="submission" date="2018-06" db="EMBL/GenBank/DDBJ databases">
        <authorList>
            <person name="Zhirakovskaya E."/>
        </authorList>
    </citation>
    <scope>NUCLEOTIDE SEQUENCE</scope>
</reference>
<accession>A0A3B1AAI0</accession>
<gene>
    <name evidence="1" type="ORF">MNBD_GAMMA22-1022</name>
</gene>
<dbReference type="PANTHER" id="PTHR35866">
    <property type="entry name" value="PUTATIVE-RELATED"/>
    <property type="match status" value="1"/>
</dbReference>
<dbReference type="InterPro" id="IPR005358">
    <property type="entry name" value="Puta_zinc/iron-chelating_dom"/>
</dbReference>
<sequence>MSDNRFQDIPFDSPVAPNQLELESKICFNCHPGVSCFNECCKQANITLAPYDIIRMKKRLGLTSTEFLKKHTVPFEMDGHGMPGVKMRTTDVDPVCLFMDEKTGCTIYEDRPTSCRYYPVALLSSRRSDEYHDEQHYALVHEPHCKGHEEKREITVGDYRKEQGVEEYDLLNREFYQIILKKKSAGPAIGKPSTTSFQFFFMIAYDVDRFKEFLTSNSFRTVYDISDDEYQRINDDEIERLKFGYRLLRQVLFAEESIKLVDGAYDDRMEQRKDILDARRAAEIAEHQKKNVVNELVDD</sequence>
<dbReference type="AlphaFoldDB" id="A0A3B1AAI0"/>
<dbReference type="EMBL" id="UOFS01000029">
    <property type="protein sequence ID" value="VAW96627.1"/>
    <property type="molecule type" value="Genomic_DNA"/>
</dbReference>
<evidence type="ECO:0000313" key="1">
    <source>
        <dbReference type="EMBL" id="VAW96627.1"/>
    </source>
</evidence>